<dbReference type="Gene3D" id="3.40.50.150">
    <property type="entry name" value="Vaccinia Virus protein VP39"/>
    <property type="match status" value="1"/>
</dbReference>
<name>A0A914ZVD6_PARUN</name>
<evidence type="ECO:0000313" key="2">
    <source>
        <dbReference type="Proteomes" id="UP000887569"/>
    </source>
</evidence>
<reference evidence="3" key="1">
    <citation type="submission" date="2022-11" db="UniProtKB">
        <authorList>
            <consortium name="WormBaseParasite"/>
        </authorList>
    </citation>
    <scope>IDENTIFICATION</scope>
</reference>
<keyword evidence="2" id="KW-1185">Reference proteome</keyword>
<feature type="transmembrane region" description="Helical" evidence="1">
    <location>
        <begin position="7"/>
        <end position="25"/>
    </location>
</feature>
<organism evidence="2 3">
    <name type="scientific">Parascaris univalens</name>
    <name type="common">Nematode worm</name>
    <dbReference type="NCBI Taxonomy" id="6257"/>
    <lineage>
        <taxon>Eukaryota</taxon>
        <taxon>Metazoa</taxon>
        <taxon>Ecdysozoa</taxon>
        <taxon>Nematoda</taxon>
        <taxon>Chromadorea</taxon>
        <taxon>Rhabditida</taxon>
        <taxon>Spirurina</taxon>
        <taxon>Ascaridomorpha</taxon>
        <taxon>Ascaridoidea</taxon>
        <taxon>Ascarididae</taxon>
        <taxon>Parascaris</taxon>
    </lineage>
</organism>
<keyword evidence="1" id="KW-0812">Transmembrane</keyword>
<evidence type="ECO:0000313" key="3">
    <source>
        <dbReference type="WBParaSite" id="PgB19_g008_t01"/>
    </source>
</evidence>
<dbReference type="WBParaSite" id="PgB19_g008_t01">
    <property type="protein sequence ID" value="PgB19_g008_t01"/>
    <property type="gene ID" value="PgB19_g008"/>
</dbReference>
<dbReference type="InterPro" id="IPR029063">
    <property type="entry name" value="SAM-dependent_MTases_sf"/>
</dbReference>
<dbReference type="Pfam" id="PF01564">
    <property type="entry name" value="Spermine_synth"/>
    <property type="match status" value="1"/>
</dbReference>
<dbReference type="Proteomes" id="UP000887569">
    <property type="component" value="Unplaced"/>
</dbReference>
<accession>A0A914ZVD6</accession>
<evidence type="ECO:0000256" key="1">
    <source>
        <dbReference type="SAM" id="Phobius"/>
    </source>
</evidence>
<keyword evidence="1" id="KW-1133">Transmembrane helix</keyword>
<dbReference type="AlphaFoldDB" id="A0A914ZVD6"/>
<protein>
    <submittedName>
        <fullName evidence="3">Uncharacterized protein</fullName>
    </submittedName>
</protein>
<keyword evidence="1" id="KW-0472">Membrane</keyword>
<sequence length="361" mass="40613">MELNKRSQIAAICTIFVVFSLMGWYKGKMLFALPPFPALLNTSFENSTVVQIGSFKTSMAVLSIVDMAFRDPVDSSKVAIKRRMLNPDRQEIYVSELQLAVPENITAMNPFDTSQLTPDYEKLEVAARPLIAPPFAVGSLLSNVDAKSDVLIIGLGGSQMNNYLHYKYPKMNITIAELEATVVEMARKYFGLQEDKTQRVFVMDGLELLQKAAKEGRQFDAVYIDACPTRYPYDVEIMCPVPIFLEDSNIELIRKVLRETGSLVLKVLIFSWDVEDKAEKLADKYRKYFANCAILDMVTPQNRVMACSREGISKKLYEVAALAANTTKFYKGVGLIDEECCNFDVNECCIIYHENATAMAL</sequence>
<dbReference type="SUPFAM" id="SSF53335">
    <property type="entry name" value="S-adenosyl-L-methionine-dependent methyltransferases"/>
    <property type="match status" value="1"/>
</dbReference>
<proteinExistence type="predicted"/>